<evidence type="ECO:0000313" key="2">
    <source>
        <dbReference type="EMBL" id="CAG6450102.1"/>
    </source>
</evidence>
<dbReference type="AlphaFoldDB" id="A0A8D8EW38"/>
<organism evidence="2">
    <name type="scientific">Culex pipiens</name>
    <name type="common">House mosquito</name>
    <dbReference type="NCBI Taxonomy" id="7175"/>
    <lineage>
        <taxon>Eukaryota</taxon>
        <taxon>Metazoa</taxon>
        <taxon>Ecdysozoa</taxon>
        <taxon>Arthropoda</taxon>
        <taxon>Hexapoda</taxon>
        <taxon>Insecta</taxon>
        <taxon>Pterygota</taxon>
        <taxon>Neoptera</taxon>
        <taxon>Endopterygota</taxon>
        <taxon>Diptera</taxon>
        <taxon>Nematocera</taxon>
        <taxon>Culicoidea</taxon>
        <taxon>Culicidae</taxon>
        <taxon>Culicinae</taxon>
        <taxon>Culicini</taxon>
        <taxon>Culex</taxon>
        <taxon>Culex</taxon>
    </lineage>
</organism>
<proteinExistence type="predicted"/>
<feature type="region of interest" description="Disordered" evidence="1">
    <location>
        <begin position="1"/>
        <end position="40"/>
    </location>
</feature>
<reference evidence="2" key="1">
    <citation type="submission" date="2021-05" db="EMBL/GenBank/DDBJ databases">
        <authorList>
            <person name="Alioto T."/>
            <person name="Alioto T."/>
            <person name="Gomez Garrido J."/>
        </authorList>
    </citation>
    <scope>NUCLEOTIDE SEQUENCE</scope>
</reference>
<feature type="compositionally biased region" description="Basic and acidic residues" evidence="1">
    <location>
        <begin position="72"/>
        <end position="83"/>
    </location>
</feature>
<feature type="compositionally biased region" description="Basic and acidic residues" evidence="1">
    <location>
        <begin position="110"/>
        <end position="119"/>
    </location>
</feature>
<name>A0A8D8EW38_CULPI</name>
<evidence type="ECO:0000256" key="1">
    <source>
        <dbReference type="SAM" id="MobiDB-lite"/>
    </source>
</evidence>
<protein>
    <submittedName>
        <fullName evidence="2">(northern house mosquito) hypothetical protein</fullName>
    </submittedName>
</protein>
<dbReference type="EMBL" id="HBUE01014927">
    <property type="protein sequence ID" value="CAG6450102.1"/>
    <property type="molecule type" value="Transcribed_RNA"/>
</dbReference>
<accession>A0A8D8EW38</accession>
<feature type="region of interest" description="Disordered" evidence="1">
    <location>
        <begin position="59"/>
        <end position="143"/>
    </location>
</feature>
<sequence length="143" mass="15853">MAAEGGRQTVGAGCQLDRHRGVRKNNWPQTGLQKQCRAGRVEKEKEELDLFLPGPIRLLAPQAQKGQTLERGGQRRQTEEITRRNFLPARAVQPENEGQTHRKALQARAQTERGSRVGETECGSWPVIVHGTGHNKGGRTEGD</sequence>